<dbReference type="FunFam" id="2.60.200.20:FF:000014">
    <property type="entry name" value="FHA domain-containing protein FHA2"/>
    <property type="match status" value="1"/>
</dbReference>
<dbReference type="SUPFAM" id="SSF49879">
    <property type="entry name" value="SMAD/FHA domain"/>
    <property type="match status" value="1"/>
</dbReference>
<comment type="caution">
    <text evidence="5">The sequence shown here is derived from an EMBL/GenBank/DDBJ whole genome shotgun (WGS) entry which is preliminary data.</text>
</comment>
<evidence type="ECO:0000313" key="6">
    <source>
        <dbReference type="Proteomes" id="UP001231189"/>
    </source>
</evidence>
<dbReference type="PROSITE" id="PS50006">
    <property type="entry name" value="FHA_DOMAIN"/>
    <property type="match status" value="1"/>
</dbReference>
<dbReference type="GO" id="GO:0043565">
    <property type="term" value="F:sequence-specific DNA binding"/>
    <property type="evidence" value="ECO:0007669"/>
    <property type="project" value="TreeGrafter"/>
</dbReference>
<keyword evidence="6" id="KW-1185">Reference proteome</keyword>
<feature type="domain" description="FHA" evidence="4">
    <location>
        <begin position="138"/>
        <end position="204"/>
    </location>
</feature>
<organism evidence="5 6">
    <name type="scientific">Lolium multiflorum</name>
    <name type="common">Italian ryegrass</name>
    <name type="synonym">Lolium perenne subsp. multiflorum</name>
    <dbReference type="NCBI Taxonomy" id="4521"/>
    <lineage>
        <taxon>Eukaryota</taxon>
        <taxon>Viridiplantae</taxon>
        <taxon>Streptophyta</taxon>
        <taxon>Embryophyta</taxon>
        <taxon>Tracheophyta</taxon>
        <taxon>Spermatophyta</taxon>
        <taxon>Magnoliopsida</taxon>
        <taxon>Liliopsida</taxon>
        <taxon>Poales</taxon>
        <taxon>Poaceae</taxon>
        <taxon>BOP clade</taxon>
        <taxon>Pooideae</taxon>
        <taxon>Poodae</taxon>
        <taxon>Poeae</taxon>
        <taxon>Poeae Chloroplast Group 2 (Poeae type)</taxon>
        <taxon>Loliodinae</taxon>
        <taxon>Loliinae</taxon>
        <taxon>Lolium</taxon>
    </lineage>
</organism>
<feature type="compositionally biased region" description="Basic and acidic residues" evidence="3">
    <location>
        <begin position="290"/>
        <end position="300"/>
    </location>
</feature>
<dbReference type="AlphaFoldDB" id="A0AAD8THB3"/>
<evidence type="ECO:0000256" key="3">
    <source>
        <dbReference type="SAM" id="MobiDB-lite"/>
    </source>
</evidence>
<dbReference type="Pfam" id="PF00498">
    <property type="entry name" value="FHA"/>
    <property type="match status" value="1"/>
</dbReference>
<evidence type="ECO:0000259" key="4">
    <source>
        <dbReference type="PROSITE" id="PS50006"/>
    </source>
</evidence>
<dbReference type="GO" id="GO:0005634">
    <property type="term" value="C:nucleus"/>
    <property type="evidence" value="ECO:0007669"/>
    <property type="project" value="UniProtKB-SubCell"/>
</dbReference>
<evidence type="ECO:0000256" key="1">
    <source>
        <dbReference type="ARBA" id="ARBA00004123"/>
    </source>
</evidence>
<name>A0AAD8THB3_LOLMU</name>
<feature type="region of interest" description="Disordered" evidence="3">
    <location>
        <begin position="243"/>
        <end position="300"/>
    </location>
</feature>
<gene>
    <name evidence="5" type="ORF">QYE76_042516</name>
</gene>
<dbReference type="InterPro" id="IPR000253">
    <property type="entry name" value="FHA_dom"/>
</dbReference>
<dbReference type="EMBL" id="JAUUTY010000002">
    <property type="protein sequence ID" value="KAK1681668.1"/>
    <property type="molecule type" value="Genomic_DNA"/>
</dbReference>
<dbReference type="Gene3D" id="2.60.200.20">
    <property type="match status" value="1"/>
</dbReference>
<accession>A0AAD8THB3</accession>
<proteinExistence type="predicted"/>
<reference evidence="5" key="1">
    <citation type="submission" date="2023-07" db="EMBL/GenBank/DDBJ databases">
        <title>A chromosome-level genome assembly of Lolium multiflorum.</title>
        <authorList>
            <person name="Chen Y."/>
            <person name="Copetti D."/>
            <person name="Kolliker R."/>
            <person name="Studer B."/>
        </authorList>
    </citation>
    <scope>NUCLEOTIDE SEQUENCE</scope>
    <source>
        <strain evidence="5">02402/16</strain>
        <tissue evidence="5">Leaf</tissue>
    </source>
</reference>
<dbReference type="GO" id="GO:0060962">
    <property type="term" value="P:regulation of ribosomal protein gene transcription by RNA polymerase II"/>
    <property type="evidence" value="ECO:0007669"/>
    <property type="project" value="InterPro"/>
</dbReference>
<dbReference type="Proteomes" id="UP001231189">
    <property type="component" value="Unassembled WGS sequence"/>
</dbReference>
<comment type="subcellular location">
    <subcellularLocation>
        <location evidence="1">Nucleus</location>
    </subcellularLocation>
</comment>
<evidence type="ECO:0000313" key="5">
    <source>
        <dbReference type="EMBL" id="KAK1681668.1"/>
    </source>
</evidence>
<dbReference type="InterPro" id="IPR008984">
    <property type="entry name" value="SMAD_FHA_dom_sf"/>
</dbReference>
<sequence>MVFSDDEDETKQYIVREFREMMSKEALDKAKVDSDLNDRLRKIEMYMKDLRSKAPLGPGPRWPRCTCIYGYEIQAIYMPTGVLQIALVQSNGPNRTYHHRMGNSRRPAAASAPASDLEVGFAKLQGEDFEYYMQTYSIILGRHSRKKDQHGDDTPDDVDVDLGILGGGMNVSRRHARIFYDFVRRRFALEVLGKNGCLVEGVLHEPGSAPVKLDSQDLLQMGDAQFYFLLPSRSVFDTDAPRRAAVPRLVPPPPSDEEEDEEEDALEGQEEAAAAAKRSRNGEAGGPFARRSEPGSKGYSYREADNLQLLQLEEKDVISSAATIIHDLCGPQEGVPMDKLHEVMFEKYGNLWHHNRVRKYLTSEDWPESETEGRPWHGLSVLLRKYPEQFLINMRKAGRQSTEFVSLL</sequence>
<dbReference type="PANTHER" id="PTHR21712">
    <property type="entry name" value="PRE-RRNA-PROCESSING PROTEIN FHL1"/>
    <property type="match status" value="1"/>
</dbReference>
<feature type="compositionally biased region" description="Acidic residues" evidence="3">
    <location>
        <begin position="255"/>
        <end position="270"/>
    </location>
</feature>
<protein>
    <recommendedName>
        <fullName evidence="4">FHA domain-containing protein</fullName>
    </recommendedName>
</protein>
<dbReference type="PANTHER" id="PTHR21712:SF35">
    <property type="entry name" value="FHA DOMAIN-CONTAINING PROTEIN FHA2"/>
    <property type="match status" value="1"/>
</dbReference>
<dbReference type="CDD" id="cd22701">
    <property type="entry name" value="FHA_FKH1-like"/>
    <property type="match status" value="1"/>
</dbReference>
<evidence type="ECO:0000256" key="2">
    <source>
        <dbReference type="ARBA" id="ARBA00023242"/>
    </source>
</evidence>
<keyword evidence="2" id="KW-0539">Nucleus</keyword>
<dbReference type="InterPro" id="IPR045178">
    <property type="entry name" value="Fhl1/FHA1"/>
</dbReference>